<evidence type="ECO:0000256" key="2">
    <source>
        <dbReference type="SAM" id="SignalP"/>
    </source>
</evidence>
<dbReference type="InterPro" id="IPR050490">
    <property type="entry name" value="Bact_solute-bd_prot1"/>
</dbReference>
<proteinExistence type="predicted"/>
<keyword evidence="4" id="KW-1185">Reference proteome</keyword>
<keyword evidence="2" id="KW-0732">Signal</keyword>
<evidence type="ECO:0000313" key="4">
    <source>
        <dbReference type="Proteomes" id="UP001596147"/>
    </source>
</evidence>
<protein>
    <submittedName>
        <fullName evidence="3">ABC transporter substrate-binding protein</fullName>
    </submittedName>
</protein>
<gene>
    <name evidence="3" type="ORF">ACFPM4_20120</name>
</gene>
<evidence type="ECO:0000313" key="3">
    <source>
        <dbReference type="EMBL" id="MFC5467036.1"/>
    </source>
</evidence>
<evidence type="ECO:0000256" key="1">
    <source>
        <dbReference type="SAM" id="MobiDB-lite"/>
    </source>
</evidence>
<accession>A0ABW0LNX3</accession>
<sequence>MRLNKFFLLLCALMFAMVLAACSGDSKPTDSDSDDGKKGSNDDESAQVDYYQTPEMDFDMGGRTIKWVSWYSEEIPEDNPDNIKKKENLEALMEKHNFSIEWVVVDYGEYQEKVTTSLLAGQPIGDIIRFPRPWMIPTLTKQDLFWPVDEYTKNDHVFIQQYTHDYSLYEGRGYGFRTGINGASSGIFYNRTLMEDLGLTPLQEYVDNDNWNWDTFIEVAKSANKDTNNDGELDVWGLATDALIVPALAANEANLVYEDKHGLEDPKTVETLNFLSRLATEDVARPTEGGDWTEPKQFFMQGNTLMYSGSDYEMNDFKADMPDYDIGFVPFPKGPSSEGYRSFVTIPNYLTIPKAVENPDQLVYIYEKINDIQSMYDYPKQASLESLFTKEEDIENARIAGEVINVVDNINGYPTMPYYEFEGEIREGTSISTIIEKYKDPFQASIDEVWKD</sequence>
<feature type="compositionally biased region" description="Basic and acidic residues" evidence="1">
    <location>
        <begin position="27"/>
        <end position="41"/>
    </location>
</feature>
<organism evidence="3 4">
    <name type="scientific">Lederbergia graminis</name>
    <dbReference type="NCBI Taxonomy" id="735518"/>
    <lineage>
        <taxon>Bacteria</taxon>
        <taxon>Bacillati</taxon>
        <taxon>Bacillota</taxon>
        <taxon>Bacilli</taxon>
        <taxon>Bacillales</taxon>
        <taxon>Bacillaceae</taxon>
        <taxon>Lederbergia</taxon>
    </lineage>
</organism>
<dbReference type="Gene3D" id="3.40.190.10">
    <property type="entry name" value="Periplasmic binding protein-like II"/>
    <property type="match status" value="1"/>
</dbReference>
<feature type="signal peptide" evidence="2">
    <location>
        <begin position="1"/>
        <end position="20"/>
    </location>
</feature>
<dbReference type="PROSITE" id="PS51257">
    <property type="entry name" value="PROKAR_LIPOPROTEIN"/>
    <property type="match status" value="1"/>
</dbReference>
<dbReference type="InterPro" id="IPR006059">
    <property type="entry name" value="SBP"/>
</dbReference>
<feature type="chain" id="PRO_5046910909" evidence="2">
    <location>
        <begin position="21"/>
        <end position="452"/>
    </location>
</feature>
<dbReference type="Pfam" id="PF01547">
    <property type="entry name" value="SBP_bac_1"/>
    <property type="match status" value="1"/>
</dbReference>
<dbReference type="PANTHER" id="PTHR43649">
    <property type="entry name" value="ARABINOSE-BINDING PROTEIN-RELATED"/>
    <property type="match status" value="1"/>
</dbReference>
<name>A0ABW0LNX3_9BACI</name>
<dbReference type="SUPFAM" id="SSF53850">
    <property type="entry name" value="Periplasmic binding protein-like II"/>
    <property type="match status" value="1"/>
</dbReference>
<comment type="caution">
    <text evidence="3">The sequence shown here is derived from an EMBL/GenBank/DDBJ whole genome shotgun (WGS) entry which is preliminary data.</text>
</comment>
<dbReference type="EMBL" id="JBHSMC010000046">
    <property type="protein sequence ID" value="MFC5467036.1"/>
    <property type="molecule type" value="Genomic_DNA"/>
</dbReference>
<dbReference type="Proteomes" id="UP001596147">
    <property type="component" value="Unassembled WGS sequence"/>
</dbReference>
<feature type="region of interest" description="Disordered" evidence="1">
    <location>
        <begin position="26"/>
        <end position="46"/>
    </location>
</feature>
<dbReference type="RefSeq" id="WP_382355882.1">
    <property type="nucleotide sequence ID" value="NZ_JBHSMC010000046.1"/>
</dbReference>
<reference evidence="4" key="1">
    <citation type="journal article" date="2019" name="Int. J. Syst. Evol. Microbiol.">
        <title>The Global Catalogue of Microorganisms (GCM) 10K type strain sequencing project: providing services to taxonomists for standard genome sequencing and annotation.</title>
        <authorList>
            <consortium name="The Broad Institute Genomics Platform"/>
            <consortium name="The Broad Institute Genome Sequencing Center for Infectious Disease"/>
            <person name="Wu L."/>
            <person name="Ma J."/>
        </authorList>
    </citation>
    <scope>NUCLEOTIDE SEQUENCE [LARGE SCALE GENOMIC DNA]</scope>
    <source>
        <strain evidence="4">CGMCC 1.12237</strain>
    </source>
</reference>
<dbReference type="PANTHER" id="PTHR43649:SF12">
    <property type="entry name" value="DIACETYLCHITOBIOSE BINDING PROTEIN DASA"/>
    <property type="match status" value="1"/>
</dbReference>